<evidence type="ECO:0000313" key="1">
    <source>
        <dbReference type="EMBL" id="KAI3744365.1"/>
    </source>
</evidence>
<proteinExistence type="predicted"/>
<dbReference type="EMBL" id="CM042036">
    <property type="protein sequence ID" value="KAI3744365.1"/>
    <property type="molecule type" value="Genomic_DNA"/>
</dbReference>
<gene>
    <name evidence="1" type="ORF">L1987_57444</name>
</gene>
<accession>A0ACB9DD08</accession>
<organism evidence="1 2">
    <name type="scientific">Smallanthus sonchifolius</name>
    <dbReference type="NCBI Taxonomy" id="185202"/>
    <lineage>
        <taxon>Eukaryota</taxon>
        <taxon>Viridiplantae</taxon>
        <taxon>Streptophyta</taxon>
        <taxon>Embryophyta</taxon>
        <taxon>Tracheophyta</taxon>
        <taxon>Spermatophyta</taxon>
        <taxon>Magnoliopsida</taxon>
        <taxon>eudicotyledons</taxon>
        <taxon>Gunneridae</taxon>
        <taxon>Pentapetalae</taxon>
        <taxon>asterids</taxon>
        <taxon>campanulids</taxon>
        <taxon>Asterales</taxon>
        <taxon>Asteraceae</taxon>
        <taxon>Asteroideae</taxon>
        <taxon>Heliantheae alliance</taxon>
        <taxon>Millerieae</taxon>
        <taxon>Smallanthus</taxon>
    </lineage>
</organism>
<keyword evidence="2" id="KW-1185">Reference proteome</keyword>
<protein>
    <submittedName>
        <fullName evidence="1">Uncharacterized protein</fullName>
    </submittedName>
</protein>
<sequence length="136" mass="15390">MIHGLCYFGNPQISSTVHRHSVTLLLRPRTPSLSGLSSKSGLRNRSGNHSSAFKSIERMGMKLFGDDDGSEAGDISKIEINKEFARRFEHNKKREDLQRFEELKKKGVISDSEEDDESSDDDDDDEDIANYSTKHD</sequence>
<reference evidence="2" key="1">
    <citation type="journal article" date="2022" name="Mol. Ecol. Resour.">
        <title>The genomes of chicory, endive, great burdock and yacon provide insights into Asteraceae palaeo-polyploidization history and plant inulin production.</title>
        <authorList>
            <person name="Fan W."/>
            <person name="Wang S."/>
            <person name="Wang H."/>
            <person name="Wang A."/>
            <person name="Jiang F."/>
            <person name="Liu H."/>
            <person name="Zhao H."/>
            <person name="Xu D."/>
            <person name="Zhang Y."/>
        </authorList>
    </citation>
    <scope>NUCLEOTIDE SEQUENCE [LARGE SCALE GENOMIC DNA]</scope>
    <source>
        <strain evidence="2">cv. Yunnan</strain>
    </source>
</reference>
<dbReference type="Proteomes" id="UP001056120">
    <property type="component" value="Linkage Group LG19"/>
</dbReference>
<name>A0ACB9DD08_9ASTR</name>
<comment type="caution">
    <text evidence="1">The sequence shown here is derived from an EMBL/GenBank/DDBJ whole genome shotgun (WGS) entry which is preliminary data.</text>
</comment>
<reference evidence="1 2" key="2">
    <citation type="journal article" date="2022" name="Mol. Ecol. Resour.">
        <title>The genomes of chicory, endive, great burdock and yacon provide insights into Asteraceae paleo-polyploidization history and plant inulin production.</title>
        <authorList>
            <person name="Fan W."/>
            <person name="Wang S."/>
            <person name="Wang H."/>
            <person name="Wang A."/>
            <person name="Jiang F."/>
            <person name="Liu H."/>
            <person name="Zhao H."/>
            <person name="Xu D."/>
            <person name="Zhang Y."/>
        </authorList>
    </citation>
    <scope>NUCLEOTIDE SEQUENCE [LARGE SCALE GENOMIC DNA]</scope>
    <source>
        <strain evidence="2">cv. Yunnan</strain>
        <tissue evidence="1">Leaves</tissue>
    </source>
</reference>
<evidence type="ECO:0000313" key="2">
    <source>
        <dbReference type="Proteomes" id="UP001056120"/>
    </source>
</evidence>